<gene>
    <name evidence="2" type="ORF">BTJ39_05700</name>
</gene>
<name>A0A1S8YQL8_9GAMM</name>
<dbReference type="InterPro" id="IPR001173">
    <property type="entry name" value="Glyco_trans_2-like"/>
</dbReference>
<evidence type="ECO:0000259" key="1">
    <source>
        <dbReference type="Pfam" id="PF00535"/>
    </source>
</evidence>
<feature type="domain" description="Glycosyltransferase 2-like" evidence="1">
    <location>
        <begin position="8"/>
        <end position="133"/>
    </location>
</feature>
<protein>
    <submittedName>
        <fullName evidence="2">Glycosyl transferase</fullName>
    </submittedName>
</protein>
<dbReference type="EMBL" id="MRUL01000002">
    <property type="protein sequence ID" value="OON41451.1"/>
    <property type="molecule type" value="Genomic_DNA"/>
</dbReference>
<dbReference type="GO" id="GO:0016740">
    <property type="term" value="F:transferase activity"/>
    <property type="evidence" value="ECO:0007669"/>
    <property type="project" value="UniProtKB-KW"/>
</dbReference>
<dbReference type="Gene3D" id="3.90.550.10">
    <property type="entry name" value="Spore Coat Polysaccharide Biosynthesis Protein SpsA, Chain A"/>
    <property type="match status" value="1"/>
</dbReference>
<evidence type="ECO:0000313" key="2">
    <source>
        <dbReference type="EMBL" id="OON41451.1"/>
    </source>
</evidence>
<dbReference type="OrthoDB" id="6813549at2"/>
<dbReference type="CDD" id="cd00761">
    <property type="entry name" value="Glyco_tranf_GTA_type"/>
    <property type="match status" value="1"/>
</dbReference>
<dbReference type="STRING" id="1926881.BTJ39_05700"/>
<dbReference type="InterPro" id="IPR050834">
    <property type="entry name" value="Glycosyltransf_2"/>
</dbReference>
<dbReference type="RefSeq" id="WP_078001703.1">
    <property type="nucleotide sequence ID" value="NZ_MRUL01000002.1"/>
</dbReference>
<organism evidence="2 3">
    <name type="scientific">Izhakiella australiensis</name>
    <dbReference type="NCBI Taxonomy" id="1926881"/>
    <lineage>
        <taxon>Bacteria</taxon>
        <taxon>Pseudomonadati</taxon>
        <taxon>Pseudomonadota</taxon>
        <taxon>Gammaproteobacteria</taxon>
        <taxon>Enterobacterales</taxon>
        <taxon>Erwiniaceae</taxon>
        <taxon>Izhakiella</taxon>
    </lineage>
</organism>
<sequence>MATQPLLSVILPAYNVEKYIVECLDSLLAQIPAPNELIVINDGSTDSTLTLLEKHYADYPHVKIVTIPNGGLGNARDTGIAMAEGEFIFCCDPDDIVCDGFFAELSQVASQHPDLELFCFNSLMFDDDNPTQTWSKVEHHQFGQLPSRSVLCDLLRSGAYTSATWNYVLRRQVIVDYQMKYVARLHEDHAYTLEAFLRTRHAWVSRNIYYRQRVRQGSLTNSTKGDAFFRRRYEAFIESYDKLNELVTDEQELRQLRQLYLLHSFRLMIHLSLANGTPVPNYVTEAIYSLGKNLKPGGVVDWLLLNKPQVYSNLIRIKRGYKKAA</sequence>
<dbReference type="SUPFAM" id="SSF53448">
    <property type="entry name" value="Nucleotide-diphospho-sugar transferases"/>
    <property type="match status" value="1"/>
</dbReference>
<accession>A0A1S8YQL8</accession>
<keyword evidence="3" id="KW-1185">Reference proteome</keyword>
<comment type="caution">
    <text evidence="2">The sequence shown here is derived from an EMBL/GenBank/DDBJ whole genome shotgun (WGS) entry which is preliminary data.</text>
</comment>
<dbReference type="InterPro" id="IPR029044">
    <property type="entry name" value="Nucleotide-diphossugar_trans"/>
</dbReference>
<keyword evidence="2" id="KW-0808">Transferase</keyword>
<dbReference type="Pfam" id="PF00535">
    <property type="entry name" value="Glycos_transf_2"/>
    <property type="match status" value="1"/>
</dbReference>
<evidence type="ECO:0000313" key="3">
    <source>
        <dbReference type="Proteomes" id="UP000190667"/>
    </source>
</evidence>
<dbReference type="Proteomes" id="UP000190667">
    <property type="component" value="Unassembled WGS sequence"/>
</dbReference>
<dbReference type="PANTHER" id="PTHR43685">
    <property type="entry name" value="GLYCOSYLTRANSFERASE"/>
    <property type="match status" value="1"/>
</dbReference>
<dbReference type="AlphaFoldDB" id="A0A1S8YQL8"/>
<reference evidence="2 3" key="1">
    <citation type="submission" date="2016-12" db="EMBL/GenBank/DDBJ databases">
        <title>Izhakiella australiana sp. nov. of genus Izhakiella isolated from Australian desert.</title>
        <authorList>
            <person name="Ji M."/>
        </authorList>
    </citation>
    <scope>NUCLEOTIDE SEQUENCE [LARGE SCALE GENOMIC DNA]</scope>
    <source>
        <strain evidence="2 3">D4N98</strain>
    </source>
</reference>
<proteinExistence type="predicted"/>
<dbReference type="PANTHER" id="PTHR43685:SF2">
    <property type="entry name" value="GLYCOSYLTRANSFERASE 2-LIKE DOMAIN-CONTAINING PROTEIN"/>
    <property type="match status" value="1"/>
</dbReference>